<sequence length="54" mass="6229">MARSQSPSPERPSLRKETLKLPERDGYHVLLGVWEIAETDKAFYQVVDLNFVPN</sequence>
<keyword evidence="2" id="KW-0560">Oxidoreductase</keyword>
<dbReference type="InterPro" id="IPR004302">
    <property type="entry name" value="Cellulose/chitin-bd_N"/>
</dbReference>
<dbReference type="RefSeq" id="WP_156311112.1">
    <property type="nucleotide sequence ID" value="NZ_CP116669.1"/>
</dbReference>
<protein>
    <submittedName>
        <fullName evidence="2">Lytic polysaccharide monooxygenase</fullName>
    </submittedName>
</protein>
<organism evidence="2 3">
    <name type="scientific">Pseudomonas capeferrum</name>
    <dbReference type="NCBI Taxonomy" id="1495066"/>
    <lineage>
        <taxon>Bacteria</taxon>
        <taxon>Pseudomonadati</taxon>
        <taxon>Pseudomonadota</taxon>
        <taxon>Gammaproteobacteria</taxon>
        <taxon>Pseudomonadales</taxon>
        <taxon>Pseudomonadaceae</taxon>
        <taxon>Pseudomonas</taxon>
    </lineage>
</organism>
<accession>A0ABY7R6U8</accession>
<evidence type="ECO:0000313" key="3">
    <source>
        <dbReference type="Proteomes" id="UP001214301"/>
    </source>
</evidence>
<keyword evidence="2" id="KW-0503">Monooxygenase</keyword>
<proteinExistence type="predicted"/>
<gene>
    <name evidence="2" type="ORF">PMC74_22455</name>
</gene>
<reference evidence="2 3" key="1">
    <citation type="journal article" date="2020" name="Front. Microbiol.">
        <title>Toward Biorecycling: Isolation of a Soil Bacterium That Grows on a Polyurethane Oligomer and Monomer.</title>
        <authorList>
            <person name="Espinosa M.J.C."/>
            <person name="Blanco A.C."/>
            <person name="Schmidgall T."/>
            <person name="Atanasoff-Kardjalieff A.K."/>
            <person name="Kappelmeyer U."/>
            <person name="Tischler D."/>
            <person name="Pieper D.H."/>
            <person name="Heipieper H.J."/>
            <person name="Eberlein C."/>
        </authorList>
    </citation>
    <scope>NUCLEOTIDE SEQUENCE [LARGE SCALE GENOMIC DNA]</scope>
    <source>
        <strain evidence="2 3">TDA1</strain>
    </source>
</reference>
<keyword evidence="3" id="KW-1185">Reference proteome</keyword>
<name>A0ABY7R6U8_9PSED</name>
<dbReference type="GO" id="GO:0004497">
    <property type="term" value="F:monooxygenase activity"/>
    <property type="evidence" value="ECO:0007669"/>
    <property type="project" value="UniProtKB-KW"/>
</dbReference>
<dbReference type="EMBL" id="CP116669">
    <property type="protein sequence ID" value="WCH99493.1"/>
    <property type="molecule type" value="Genomic_DNA"/>
</dbReference>
<evidence type="ECO:0000259" key="1">
    <source>
        <dbReference type="Pfam" id="PF03067"/>
    </source>
</evidence>
<dbReference type="SUPFAM" id="SSF81296">
    <property type="entry name" value="E set domains"/>
    <property type="match status" value="1"/>
</dbReference>
<dbReference type="Pfam" id="PF03067">
    <property type="entry name" value="LPMO_10"/>
    <property type="match status" value="1"/>
</dbReference>
<dbReference type="Gene3D" id="2.70.50.50">
    <property type="entry name" value="chitin-binding protein cbp21"/>
    <property type="match status" value="1"/>
</dbReference>
<dbReference type="Proteomes" id="UP001214301">
    <property type="component" value="Chromosome"/>
</dbReference>
<dbReference type="InterPro" id="IPR014756">
    <property type="entry name" value="Ig_E-set"/>
</dbReference>
<feature type="domain" description="Chitin-binding type-4" evidence="1">
    <location>
        <begin position="11"/>
        <end position="49"/>
    </location>
</feature>
<evidence type="ECO:0000313" key="2">
    <source>
        <dbReference type="EMBL" id="WCH99493.1"/>
    </source>
</evidence>